<dbReference type="Proteomes" id="UP000322981">
    <property type="component" value="Unassembled WGS sequence"/>
</dbReference>
<dbReference type="AlphaFoldDB" id="A0A5M8FCJ0"/>
<dbReference type="NCBIfam" id="TIGR02694">
    <property type="entry name" value="arsenite_ox_S"/>
    <property type="match status" value="1"/>
</dbReference>
<name>A0A5M8FCJ0_9GAMM</name>
<accession>A0A5M8FCJ0</accession>
<dbReference type="GO" id="GO:0051537">
    <property type="term" value="F:2 iron, 2 sulfur cluster binding"/>
    <property type="evidence" value="ECO:0007669"/>
    <property type="project" value="UniProtKB-KW"/>
</dbReference>
<dbReference type="PANTHER" id="PTHR10134">
    <property type="entry name" value="CYTOCHROME B-C1 COMPLEX SUBUNIT RIESKE, MITOCHONDRIAL"/>
    <property type="match status" value="1"/>
</dbReference>
<evidence type="ECO:0000259" key="6">
    <source>
        <dbReference type="PROSITE" id="PS51296"/>
    </source>
</evidence>
<evidence type="ECO:0000256" key="4">
    <source>
        <dbReference type="ARBA" id="ARBA00023014"/>
    </source>
</evidence>
<proteinExistence type="predicted"/>
<comment type="caution">
    <text evidence="7">The sequence shown here is derived from an EMBL/GenBank/DDBJ whole genome shotgun (WGS) entry which is preliminary data.</text>
</comment>
<dbReference type="GO" id="GO:0050611">
    <property type="term" value="F:arsenate reductase (azurin) activity"/>
    <property type="evidence" value="ECO:0007669"/>
    <property type="project" value="UniProtKB-EC"/>
</dbReference>
<dbReference type="Pfam" id="PF00355">
    <property type="entry name" value="Rieske"/>
    <property type="match status" value="1"/>
</dbReference>
<keyword evidence="8" id="KW-1185">Reference proteome</keyword>
<keyword evidence="4" id="KW-0411">Iron-sulfur</keyword>
<evidence type="ECO:0000313" key="7">
    <source>
        <dbReference type="EMBL" id="KAA6182379.1"/>
    </source>
</evidence>
<dbReference type="InterPro" id="IPR017941">
    <property type="entry name" value="Rieske_2Fe-2S"/>
</dbReference>
<evidence type="ECO:0000256" key="2">
    <source>
        <dbReference type="ARBA" id="ARBA00022723"/>
    </source>
</evidence>
<keyword evidence="2" id="KW-0479">Metal-binding</keyword>
<organism evidence="7 8">
    <name type="scientific">Thiohalocapsa marina</name>
    <dbReference type="NCBI Taxonomy" id="424902"/>
    <lineage>
        <taxon>Bacteria</taxon>
        <taxon>Pseudomonadati</taxon>
        <taxon>Pseudomonadota</taxon>
        <taxon>Gammaproteobacteria</taxon>
        <taxon>Chromatiales</taxon>
        <taxon>Chromatiaceae</taxon>
        <taxon>Thiohalocapsa</taxon>
    </lineage>
</organism>
<keyword evidence="3" id="KW-0408">Iron</keyword>
<dbReference type="OrthoDB" id="311718at2"/>
<dbReference type="InterPro" id="IPR014067">
    <property type="entry name" value="AioB/IdrB_ssu"/>
</dbReference>
<dbReference type="PROSITE" id="PS51296">
    <property type="entry name" value="RIESKE"/>
    <property type="match status" value="1"/>
</dbReference>
<keyword evidence="1" id="KW-0001">2Fe-2S</keyword>
<evidence type="ECO:0000256" key="3">
    <source>
        <dbReference type="ARBA" id="ARBA00023004"/>
    </source>
</evidence>
<dbReference type="SUPFAM" id="SSF50022">
    <property type="entry name" value="ISP domain"/>
    <property type="match status" value="1"/>
</dbReference>
<dbReference type="InterPro" id="IPR014349">
    <property type="entry name" value="Rieske_Fe-S_prot"/>
</dbReference>
<gene>
    <name evidence="7" type="ORF">F2Q65_18025</name>
</gene>
<dbReference type="CDD" id="cd03476">
    <property type="entry name" value="Rieske_ArOX_small"/>
    <property type="match status" value="1"/>
</dbReference>
<dbReference type="GO" id="GO:0046872">
    <property type="term" value="F:metal ion binding"/>
    <property type="evidence" value="ECO:0007669"/>
    <property type="project" value="UniProtKB-KW"/>
</dbReference>
<dbReference type="EC" id="1.20.9.1" evidence="7"/>
<protein>
    <submittedName>
        <fullName evidence="7">Arsenate reductase (Azurin) small subunit</fullName>
        <ecNumber evidence="7">1.20.9.1</ecNumber>
    </submittedName>
</protein>
<dbReference type="Gene3D" id="2.102.10.10">
    <property type="entry name" value="Rieske [2Fe-2S] iron-sulphur domain"/>
    <property type="match status" value="1"/>
</dbReference>
<keyword evidence="7" id="KW-0560">Oxidoreductase</keyword>
<dbReference type="EMBL" id="VWXX01000048">
    <property type="protein sequence ID" value="KAA6182379.1"/>
    <property type="molecule type" value="Genomic_DNA"/>
</dbReference>
<evidence type="ECO:0000256" key="5">
    <source>
        <dbReference type="ARBA" id="ARBA00023157"/>
    </source>
</evidence>
<dbReference type="RefSeq" id="WP_150094793.1">
    <property type="nucleotide sequence ID" value="NZ_JBFUOH010000009.1"/>
</dbReference>
<evidence type="ECO:0000256" key="1">
    <source>
        <dbReference type="ARBA" id="ARBA00022714"/>
    </source>
</evidence>
<sequence length="174" mass="18223">MTDLARRRFLKTGGAAAAGAGLLGAGLGSGTAAELSPSNPGATTLPYPRNGIAKVAELKVNEPKGFNYPDEDSFCQVLKTGRQVPGGVGPDGDIVAFSTQCTHMGCPLSYDKNARTFKCGCHFSIFDPEMAGQMVDGQATENLPRILLEHDAADGTLYAVAVEGLIYGRQCNLL</sequence>
<dbReference type="InterPro" id="IPR036922">
    <property type="entry name" value="Rieske_2Fe-2S_sf"/>
</dbReference>
<feature type="domain" description="Rieske" evidence="6">
    <location>
        <begin position="61"/>
        <end position="157"/>
    </location>
</feature>
<evidence type="ECO:0000313" key="8">
    <source>
        <dbReference type="Proteomes" id="UP000322981"/>
    </source>
</evidence>
<reference evidence="7 8" key="1">
    <citation type="submission" date="2019-09" db="EMBL/GenBank/DDBJ databases">
        <title>Whole-genome sequence of the purple sulfur bacterium Thiohalocapsa marina DSM 19078.</title>
        <authorList>
            <person name="Kyndt J.A."/>
            <person name="Meyer T.E."/>
        </authorList>
    </citation>
    <scope>NUCLEOTIDE SEQUENCE [LARGE SCALE GENOMIC DNA]</scope>
    <source>
        <strain evidence="7 8">DSM 19078</strain>
    </source>
</reference>
<dbReference type="InterPro" id="IPR006311">
    <property type="entry name" value="TAT_signal"/>
</dbReference>
<keyword evidence="5" id="KW-1015">Disulfide bond</keyword>
<dbReference type="PROSITE" id="PS51318">
    <property type="entry name" value="TAT"/>
    <property type="match status" value="1"/>
</dbReference>